<comment type="caution">
    <text evidence="5">The sequence shown here is derived from an EMBL/GenBank/DDBJ whole genome shotgun (WGS) entry which is preliminary data.</text>
</comment>
<proteinExistence type="predicted"/>
<keyword evidence="2" id="KW-0238">DNA-binding</keyword>
<dbReference type="RefSeq" id="WP_095880539.1">
    <property type="nucleotide sequence ID" value="NZ_NTHN02000002.1"/>
</dbReference>
<dbReference type="OrthoDB" id="9808346at2"/>
<dbReference type="PANTHER" id="PTHR30349">
    <property type="entry name" value="PHAGE INTEGRASE-RELATED"/>
    <property type="match status" value="1"/>
</dbReference>
<sequence length="380" mass="42426">MPRRPQGPRLHWRKLPGGKGVYEIRDTDNGRIRISTGTERREEAESALQDYLDRKKRNSGPTRAEELTIGQVLEIYAEEHGPHTADPARIAYAIDALVPFWGGIFVSEVKGALCRRYANQRVHKRTGKKASDGTVRRELGTLQAALKHAAKEGHLIGEAPSVTLPPKPDSKERWLTRQEAAWLLRAARHLNSDGRHLADFIVCGLYTGSRKATMLALHIDTPSISGGHADTVNGLLYRKPQGKVMTKKQQGVARLPTPYLSKLRRQAKSGRRYVVERTIIVKGEKTRTQVADIRKGWARAVELAEEMAAKKEIKLNLSDVTPHTLKHTAITWALQSGADFWSAAGYFSTSVETLQDVYGHHHPDWQESAREAAARKGKKA</sequence>
<dbReference type="GO" id="GO:0006310">
    <property type="term" value="P:DNA recombination"/>
    <property type="evidence" value="ECO:0007669"/>
    <property type="project" value="UniProtKB-KW"/>
</dbReference>
<dbReference type="InterPro" id="IPR011010">
    <property type="entry name" value="DNA_brk_join_enz"/>
</dbReference>
<dbReference type="Gene3D" id="1.10.443.10">
    <property type="entry name" value="Intergrase catalytic core"/>
    <property type="match status" value="1"/>
</dbReference>
<dbReference type="InterPro" id="IPR050090">
    <property type="entry name" value="Tyrosine_recombinase_XerCD"/>
</dbReference>
<evidence type="ECO:0000256" key="2">
    <source>
        <dbReference type="ARBA" id="ARBA00023125"/>
    </source>
</evidence>
<dbReference type="EMBL" id="NTHN01000011">
    <property type="protein sequence ID" value="PBD21086.1"/>
    <property type="molecule type" value="Genomic_DNA"/>
</dbReference>
<dbReference type="InterPro" id="IPR013762">
    <property type="entry name" value="Integrase-like_cat_sf"/>
</dbReference>
<reference evidence="4" key="3">
    <citation type="submission" date="2024-05" db="EMBL/GenBank/DDBJ databases">
        <title>Yangia mangrovi SAOS 153D genome.</title>
        <authorList>
            <person name="Verma A."/>
            <person name="Pal Y."/>
            <person name="Sundharam S."/>
            <person name="Bisht B."/>
            <person name="Srinivasan K."/>
        </authorList>
    </citation>
    <scope>NUCLEOTIDE SEQUENCE</scope>
    <source>
        <strain evidence="4">SAOS 153D</strain>
    </source>
</reference>
<evidence type="ECO:0000256" key="3">
    <source>
        <dbReference type="ARBA" id="ARBA00023172"/>
    </source>
</evidence>
<dbReference type="Proteomes" id="UP000217448">
    <property type="component" value="Unassembled WGS sequence"/>
</dbReference>
<gene>
    <name evidence="4" type="ORF">CLG85_001425</name>
    <name evidence="5" type="ORF">CLG85_00845</name>
</gene>
<reference evidence="5" key="1">
    <citation type="submission" date="2017-09" db="EMBL/GenBank/DDBJ databases">
        <title>Yangia sp. SAOS 153D whole genome sequencing.</title>
        <authorList>
            <person name="Verma A."/>
            <person name="Krishnamurthi S."/>
        </authorList>
    </citation>
    <scope>NUCLEOTIDE SEQUENCE [LARGE SCALE GENOMIC DNA]</scope>
    <source>
        <strain evidence="5">SAOS 153D</strain>
    </source>
</reference>
<name>A0A2A3K0X1_9RHOB</name>
<evidence type="ECO:0000256" key="1">
    <source>
        <dbReference type="ARBA" id="ARBA00022908"/>
    </source>
</evidence>
<dbReference type="Gene3D" id="1.10.150.130">
    <property type="match status" value="1"/>
</dbReference>
<dbReference type="GO" id="GO:0003677">
    <property type="term" value="F:DNA binding"/>
    <property type="evidence" value="ECO:0007669"/>
    <property type="project" value="UniProtKB-KW"/>
</dbReference>
<keyword evidence="6" id="KW-1185">Reference proteome</keyword>
<evidence type="ECO:0000313" key="5">
    <source>
        <dbReference type="EMBL" id="PBD21086.1"/>
    </source>
</evidence>
<protein>
    <submittedName>
        <fullName evidence="4 5">Integrase</fullName>
    </submittedName>
</protein>
<dbReference type="AlphaFoldDB" id="A0A2A3K0X1"/>
<dbReference type="SUPFAM" id="SSF56349">
    <property type="entry name" value="DNA breaking-rejoining enzymes"/>
    <property type="match status" value="1"/>
</dbReference>
<dbReference type="EMBL" id="NTHN02000002">
    <property type="protein sequence ID" value="MCT4369069.1"/>
    <property type="molecule type" value="Genomic_DNA"/>
</dbReference>
<reference evidence="6" key="2">
    <citation type="submission" date="2023-07" db="EMBL/GenBank/DDBJ databases">
        <title>Yangia mangrovi SAOS 153D genome.</title>
        <authorList>
            <person name="Verma A."/>
            <person name="Pal Y."/>
            <person name="Sundharam S."/>
            <person name="Bisht B."/>
            <person name="Srinivasan K."/>
        </authorList>
    </citation>
    <scope>NUCLEOTIDE SEQUENCE [LARGE SCALE GENOMIC DNA]</scope>
    <source>
        <strain evidence="6">SAOS 153D</strain>
    </source>
</reference>
<evidence type="ECO:0000313" key="6">
    <source>
        <dbReference type="Proteomes" id="UP000217448"/>
    </source>
</evidence>
<dbReference type="InterPro" id="IPR010998">
    <property type="entry name" value="Integrase_recombinase_N"/>
</dbReference>
<organism evidence="5">
    <name type="scientific">Alloyangia mangrovi</name>
    <dbReference type="NCBI Taxonomy" id="1779329"/>
    <lineage>
        <taxon>Bacteria</taxon>
        <taxon>Pseudomonadati</taxon>
        <taxon>Pseudomonadota</taxon>
        <taxon>Alphaproteobacteria</taxon>
        <taxon>Rhodobacterales</taxon>
        <taxon>Roseobacteraceae</taxon>
        <taxon>Alloyangia</taxon>
    </lineage>
</organism>
<evidence type="ECO:0000313" key="4">
    <source>
        <dbReference type="EMBL" id="MCT4369069.1"/>
    </source>
</evidence>
<dbReference type="PANTHER" id="PTHR30349:SF88">
    <property type="entry name" value="BLL1584 PROTEIN"/>
    <property type="match status" value="1"/>
</dbReference>
<keyword evidence="1" id="KW-0229">DNA integration</keyword>
<keyword evidence="3" id="KW-0233">DNA recombination</keyword>
<dbReference type="GO" id="GO:0015074">
    <property type="term" value="P:DNA integration"/>
    <property type="evidence" value="ECO:0007669"/>
    <property type="project" value="UniProtKB-KW"/>
</dbReference>
<accession>A0A2A3K0X1</accession>